<feature type="region of interest" description="Disordered" evidence="1">
    <location>
        <begin position="243"/>
        <end position="275"/>
    </location>
</feature>
<dbReference type="Pfam" id="PF12739">
    <property type="entry name" value="TRAPPC-Trs85"/>
    <property type="match status" value="1"/>
</dbReference>
<evidence type="ECO:0000313" key="3">
    <source>
        <dbReference type="Proteomes" id="UP000005237"/>
    </source>
</evidence>
<dbReference type="GO" id="GO:1990072">
    <property type="term" value="C:TRAPPIII protein complex"/>
    <property type="evidence" value="ECO:0007669"/>
    <property type="project" value="TreeGrafter"/>
</dbReference>
<name>A0A8R1DMB6_CAEJA</name>
<evidence type="ECO:0000313" key="2">
    <source>
        <dbReference type="EnsemblMetazoa" id="CJA06728.1"/>
    </source>
</evidence>
<reference evidence="3" key="1">
    <citation type="submission" date="2010-08" db="EMBL/GenBank/DDBJ databases">
        <authorList>
            <consortium name="Caenorhabditis japonica Sequencing Consortium"/>
            <person name="Wilson R.K."/>
        </authorList>
    </citation>
    <scope>NUCLEOTIDE SEQUENCE [LARGE SCALE GENOMIC DNA]</scope>
    <source>
        <strain evidence="3">DF5081</strain>
    </source>
</reference>
<dbReference type="AlphaFoldDB" id="A0A8R1DMB6"/>
<feature type="compositionally biased region" description="Low complexity" evidence="1">
    <location>
        <begin position="246"/>
        <end position="275"/>
    </location>
</feature>
<dbReference type="PANTHER" id="PTHR12975:SF6">
    <property type="entry name" value="TRAFFICKING PROTEIN PARTICLE COMPLEX SUBUNIT 8"/>
    <property type="match status" value="1"/>
</dbReference>
<proteinExistence type="predicted"/>
<dbReference type="InterPro" id="IPR024420">
    <property type="entry name" value="TRAPP_III_complex_Trs85"/>
</dbReference>
<dbReference type="EnsemblMetazoa" id="CJA06728.1">
    <property type="protein sequence ID" value="CJA06728.1"/>
    <property type="gene ID" value="WBGene00125932"/>
</dbReference>
<dbReference type="PANTHER" id="PTHR12975">
    <property type="entry name" value="TRANSPORT PROTEIN TRAPP"/>
    <property type="match status" value="1"/>
</dbReference>
<evidence type="ECO:0000256" key="1">
    <source>
        <dbReference type="SAM" id="MobiDB-lite"/>
    </source>
</evidence>
<keyword evidence="3" id="KW-1185">Reference proteome</keyword>
<dbReference type="Proteomes" id="UP000005237">
    <property type="component" value="Unassembled WGS sequence"/>
</dbReference>
<reference evidence="2" key="2">
    <citation type="submission" date="2022-06" db="UniProtKB">
        <authorList>
            <consortium name="EnsemblMetazoa"/>
        </authorList>
    </citation>
    <scope>IDENTIFICATION</scope>
    <source>
        <strain evidence="2">DF5081</strain>
    </source>
</reference>
<organism evidence="2 3">
    <name type="scientific">Caenorhabditis japonica</name>
    <dbReference type="NCBI Taxonomy" id="281687"/>
    <lineage>
        <taxon>Eukaryota</taxon>
        <taxon>Metazoa</taxon>
        <taxon>Ecdysozoa</taxon>
        <taxon>Nematoda</taxon>
        <taxon>Chromadorea</taxon>
        <taxon>Rhabditida</taxon>
        <taxon>Rhabditina</taxon>
        <taxon>Rhabditomorpha</taxon>
        <taxon>Rhabditoidea</taxon>
        <taxon>Rhabditidae</taxon>
        <taxon>Peloderinae</taxon>
        <taxon>Caenorhabditis</taxon>
    </lineage>
</organism>
<dbReference type="OMA" id="IRVCIND"/>
<accession>A0A8R1DMB6</accession>
<sequence length="460" mass="50309">MAASPPPLIALISSPSGQQHAIGRGFKSIAHLLHPFTTHDCQIREPAENSTVFHRVRLDIRDISNDGHLLSLSVLPHVLSQALKSSPDVSQSIKVFREVLARWSEPSEHESFGAYLACVFIVTTQDENPLGELSKMIQTQQTLYNSTSTLMIPPFCCSPKWATAHAKTPKHYILLHDTTLANGSTERRDEVFAQMCSNYGNDNCQILQFDSESESNEMTGVWNDIDELNDVLGRGLDEAFKQAADSTTTTPTTTTNSGNNSLLPSPTPPSSVSTISSIIPPVGSVSPTPNSRKLNSAVVWKHTKKILSPQDAKNAQAVIAKFLKSCLTPHVEKEMRILHDSVGQKKGIGKSISTGMRKWFGTGSSSGNLAVPASYSWDSPEMQVRRLADLLFMFGSPGAAYDQYLPLKRDLEADKALVAHAVALEMCCVALRAAQPHLNAKQFPVRYLETPLANLIDHSK</sequence>
<protein>
    <submittedName>
        <fullName evidence="2">Uncharacterized protein</fullName>
    </submittedName>
</protein>